<dbReference type="Pfam" id="PF13640">
    <property type="entry name" value="2OG-FeII_Oxy_3"/>
    <property type="match status" value="1"/>
</dbReference>
<keyword evidence="5" id="KW-0560">Oxidoreductase</keyword>
<dbReference type="Gene3D" id="2.60.120.620">
    <property type="entry name" value="q2cbj1_9rhob like domain"/>
    <property type="match status" value="1"/>
</dbReference>
<evidence type="ECO:0000313" key="9">
    <source>
        <dbReference type="Proteomes" id="UP000254602"/>
    </source>
</evidence>
<comment type="cofactor">
    <cofactor evidence="1">
        <name>L-ascorbate</name>
        <dbReference type="ChEBI" id="CHEBI:38290"/>
    </cofactor>
</comment>
<dbReference type="PROSITE" id="PS51471">
    <property type="entry name" value="FE2OG_OXY"/>
    <property type="match status" value="1"/>
</dbReference>
<evidence type="ECO:0000256" key="3">
    <source>
        <dbReference type="ARBA" id="ARBA00022896"/>
    </source>
</evidence>
<name>A0A379KH44_PSEPU</name>
<dbReference type="Proteomes" id="UP000254602">
    <property type="component" value="Unassembled WGS sequence"/>
</dbReference>
<evidence type="ECO:0000259" key="7">
    <source>
        <dbReference type="PROSITE" id="PS51471"/>
    </source>
</evidence>
<evidence type="ECO:0000313" key="8">
    <source>
        <dbReference type="EMBL" id="SUD66899.1"/>
    </source>
</evidence>
<evidence type="ECO:0000256" key="5">
    <source>
        <dbReference type="ARBA" id="ARBA00023002"/>
    </source>
</evidence>
<dbReference type="PANTHER" id="PTHR12907:SF26">
    <property type="entry name" value="HIF PROLYL HYDROXYLASE, ISOFORM C"/>
    <property type="match status" value="1"/>
</dbReference>
<feature type="domain" description="Fe2OG dioxygenase" evidence="7">
    <location>
        <begin position="112"/>
        <end position="207"/>
    </location>
</feature>
<dbReference type="GO" id="GO:0008198">
    <property type="term" value="F:ferrous iron binding"/>
    <property type="evidence" value="ECO:0007669"/>
    <property type="project" value="TreeGrafter"/>
</dbReference>
<protein>
    <submittedName>
        <fullName evidence="8">2OG-Fe oxygenase</fullName>
    </submittedName>
</protein>
<dbReference type="InterPro" id="IPR006620">
    <property type="entry name" value="Pro_4_hyd_alph"/>
</dbReference>
<dbReference type="EMBL" id="UGUY01000001">
    <property type="protein sequence ID" value="SUD66899.1"/>
    <property type="molecule type" value="Genomic_DNA"/>
</dbReference>
<sequence length="213" mass="24069">MDMMRAMHISPEHPMLAAVVDDLATHGWSQQALFLPAELVRALAAECRRRDAEGQLNPAGVGRGVAQEVREAIRGDQIQWIDPGQAEACDKYLEAMDQLRLAINQGLFLGLEDFECHFALYPAGAFYRRHLDRFRDDDRRMVSAVLYLNEDWQPQDGGQLRMFLADAVEHDVQPVAGCLVVFLSGEVPHEVLPAGRERLSLTGWFRRRGNDPF</sequence>
<organism evidence="8 9">
    <name type="scientific">Pseudomonas putida</name>
    <name type="common">Arthrobacter siderocapsulatus</name>
    <dbReference type="NCBI Taxonomy" id="303"/>
    <lineage>
        <taxon>Bacteria</taxon>
        <taxon>Pseudomonadati</taxon>
        <taxon>Pseudomonadota</taxon>
        <taxon>Gammaproteobacteria</taxon>
        <taxon>Pseudomonadales</taxon>
        <taxon>Pseudomonadaceae</taxon>
        <taxon>Pseudomonas</taxon>
    </lineage>
</organism>
<keyword evidence="2" id="KW-0479">Metal-binding</keyword>
<dbReference type="AlphaFoldDB" id="A0A379KH44"/>
<reference evidence="8 9" key="1">
    <citation type="submission" date="2018-06" db="EMBL/GenBank/DDBJ databases">
        <authorList>
            <consortium name="Pathogen Informatics"/>
            <person name="Doyle S."/>
        </authorList>
    </citation>
    <scope>NUCLEOTIDE SEQUENCE [LARGE SCALE GENOMIC DNA]</scope>
    <source>
        <strain evidence="8 9">NCTC7914</strain>
    </source>
</reference>
<keyword evidence="4" id="KW-0223">Dioxygenase</keyword>
<gene>
    <name evidence="8" type="ORF">NCTC7914_00965</name>
</gene>
<evidence type="ECO:0000256" key="2">
    <source>
        <dbReference type="ARBA" id="ARBA00022723"/>
    </source>
</evidence>
<dbReference type="GO" id="GO:0031418">
    <property type="term" value="F:L-ascorbic acid binding"/>
    <property type="evidence" value="ECO:0007669"/>
    <property type="project" value="UniProtKB-KW"/>
</dbReference>
<dbReference type="GO" id="GO:0071456">
    <property type="term" value="P:cellular response to hypoxia"/>
    <property type="evidence" value="ECO:0007669"/>
    <property type="project" value="TreeGrafter"/>
</dbReference>
<accession>A0A379KH44</accession>
<dbReference type="SMART" id="SM00702">
    <property type="entry name" value="P4Hc"/>
    <property type="match status" value="1"/>
</dbReference>
<proteinExistence type="predicted"/>
<dbReference type="GO" id="GO:0031543">
    <property type="term" value="F:peptidyl-proline dioxygenase activity"/>
    <property type="evidence" value="ECO:0007669"/>
    <property type="project" value="TreeGrafter"/>
</dbReference>
<dbReference type="PANTHER" id="PTHR12907">
    <property type="entry name" value="EGL NINE HOMOLOG-RELATED"/>
    <property type="match status" value="1"/>
</dbReference>
<evidence type="ECO:0000256" key="1">
    <source>
        <dbReference type="ARBA" id="ARBA00001961"/>
    </source>
</evidence>
<keyword evidence="6" id="KW-0408">Iron</keyword>
<dbReference type="InterPro" id="IPR044862">
    <property type="entry name" value="Pro_4_hyd_alph_FE2OG_OXY"/>
</dbReference>
<keyword evidence="3" id="KW-0847">Vitamin C</keyword>
<dbReference type="InterPro" id="IPR005123">
    <property type="entry name" value="Oxoglu/Fe-dep_dioxygenase_dom"/>
</dbReference>
<evidence type="ECO:0000256" key="6">
    <source>
        <dbReference type="ARBA" id="ARBA00023004"/>
    </source>
</evidence>
<evidence type="ECO:0000256" key="4">
    <source>
        <dbReference type="ARBA" id="ARBA00022964"/>
    </source>
</evidence>
<dbReference type="InterPro" id="IPR051559">
    <property type="entry name" value="HIF_prolyl_hydroxylases"/>
</dbReference>